<dbReference type="InterPro" id="IPR005321">
    <property type="entry name" value="Peptidase_S58_DmpA"/>
</dbReference>
<dbReference type="SUPFAM" id="SSF56266">
    <property type="entry name" value="DmpA/ArgJ-like"/>
    <property type="match status" value="1"/>
</dbReference>
<gene>
    <name evidence="2" type="ORF">S03H2_18497</name>
</gene>
<comment type="similarity">
    <text evidence="1">Belongs to the peptidase S58 family.</text>
</comment>
<sequence length="134" mass="14299">MKARDLGIPFEGATGKNNAITDVDGVLVGHSTIIEGEGDLIVGEGPIRTGVTAILPCGKNLNEVFAGYFAYNGNGEMTGSAWIEESGQLKGPICITNTHSVGVVRDAVIEWIFKKGLAKQRIFWSLSIVAETYD</sequence>
<evidence type="ECO:0008006" key="3">
    <source>
        <dbReference type="Google" id="ProtNLM"/>
    </source>
</evidence>
<dbReference type="PANTHER" id="PTHR36512:SF3">
    <property type="entry name" value="BLR5678 PROTEIN"/>
    <property type="match status" value="1"/>
</dbReference>
<accession>X1G2Z0</accession>
<feature type="non-terminal residue" evidence="2">
    <location>
        <position position="134"/>
    </location>
</feature>
<dbReference type="AlphaFoldDB" id="X1G2Z0"/>
<dbReference type="EMBL" id="BARU01009599">
    <property type="protein sequence ID" value="GAH39160.1"/>
    <property type="molecule type" value="Genomic_DNA"/>
</dbReference>
<comment type="caution">
    <text evidence="2">The sequence shown here is derived from an EMBL/GenBank/DDBJ whole genome shotgun (WGS) entry which is preliminary data.</text>
</comment>
<organism evidence="2">
    <name type="scientific">marine sediment metagenome</name>
    <dbReference type="NCBI Taxonomy" id="412755"/>
    <lineage>
        <taxon>unclassified sequences</taxon>
        <taxon>metagenomes</taxon>
        <taxon>ecological metagenomes</taxon>
    </lineage>
</organism>
<protein>
    <recommendedName>
        <fullName evidence="3">S58 family peptidase</fullName>
    </recommendedName>
</protein>
<dbReference type="PANTHER" id="PTHR36512">
    <property type="entry name" value="D-AMINOPEPTIDASE"/>
    <property type="match status" value="1"/>
</dbReference>
<proteinExistence type="inferred from homology"/>
<dbReference type="InterPro" id="IPR016117">
    <property type="entry name" value="ArgJ-like_dom_sf"/>
</dbReference>
<dbReference type="Gene3D" id="3.60.70.12">
    <property type="entry name" value="L-amino peptidase D-ALA esterase/amidase"/>
    <property type="match status" value="1"/>
</dbReference>
<evidence type="ECO:0000256" key="1">
    <source>
        <dbReference type="ARBA" id="ARBA00007068"/>
    </source>
</evidence>
<dbReference type="GO" id="GO:0004177">
    <property type="term" value="F:aminopeptidase activity"/>
    <property type="evidence" value="ECO:0007669"/>
    <property type="project" value="TreeGrafter"/>
</dbReference>
<dbReference type="Pfam" id="PF03576">
    <property type="entry name" value="Peptidase_S58"/>
    <property type="match status" value="1"/>
</dbReference>
<name>X1G2Z0_9ZZZZ</name>
<reference evidence="2" key="1">
    <citation type="journal article" date="2014" name="Front. Microbiol.">
        <title>High frequency of phylogenetically diverse reductive dehalogenase-homologous genes in deep subseafloor sedimentary metagenomes.</title>
        <authorList>
            <person name="Kawai M."/>
            <person name="Futagami T."/>
            <person name="Toyoda A."/>
            <person name="Takaki Y."/>
            <person name="Nishi S."/>
            <person name="Hori S."/>
            <person name="Arai W."/>
            <person name="Tsubouchi T."/>
            <person name="Morono Y."/>
            <person name="Uchiyama I."/>
            <person name="Ito T."/>
            <person name="Fujiyama A."/>
            <person name="Inagaki F."/>
            <person name="Takami H."/>
        </authorList>
    </citation>
    <scope>NUCLEOTIDE SEQUENCE</scope>
    <source>
        <strain evidence="2">Expedition CK06-06</strain>
    </source>
</reference>
<evidence type="ECO:0000313" key="2">
    <source>
        <dbReference type="EMBL" id="GAH39160.1"/>
    </source>
</evidence>